<keyword evidence="7 8" id="KW-0472">Membrane</keyword>
<keyword evidence="3" id="KW-0813">Transport</keyword>
<keyword evidence="6 8" id="KW-1133">Transmembrane helix</keyword>
<evidence type="ECO:0000256" key="4">
    <source>
        <dbReference type="ARBA" id="ARBA00022544"/>
    </source>
</evidence>
<dbReference type="EMBL" id="JAESWC010000002">
    <property type="protein sequence ID" value="MBL4936010.1"/>
    <property type="molecule type" value="Genomic_DNA"/>
</dbReference>
<dbReference type="NCBIfam" id="TIGR00912">
    <property type="entry name" value="2A0309"/>
    <property type="match status" value="1"/>
</dbReference>
<feature type="transmembrane region" description="Helical" evidence="8">
    <location>
        <begin position="339"/>
        <end position="356"/>
    </location>
</feature>
<evidence type="ECO:0000256" key="2">
    <source>
        <dbReference type="ARBA" id="ARBA00007998"/>
    </source>
</evidence>
<dbReference type="Gene3D" id="1.20.1740.10">
    <property type="entry name" value="Amino acid/polyamine transporter I"/>
    <property type="match status" value="1"/>
</dbReference>
<evidence type="ECO:0000256" key="3">
    <source>
        <dbReference type="ARBA" id="ARBA00022448"/>
    </source>
</evidence>
<feature type="transmembrane region" description="Helical" evidence="8">
    <location>
        <begin position="121"/>
        <end position="140"/>
    </location>
</feature>
<dbReference type="Pfam" id="PF03845">
    <property type="entry name" value="Spore_permease"/>
    <property type="match status" value="1"/>
</dbReference>
<dbReference type="InterPro" id="IPR004761">
    <property type="entry name" value="Spore_GerAB"/>
</dbReference>
<dbReference type="Proteomes" id="UP000632377">
    <property type="component" value="Unassembled WGS sequence"/>
</dbReference>
<feature type="transmembrane region" description="Helical" evidence="8">
    <location>
        <begin position="221"/>
        <end position="240"/>
    </location>
</feature>
<feature type="transmembrane region" description="Helical" evidence="8">
    <location>
        <begin position="83"/>
        <end position="101"/>
    </location>
</feature>
<dbReference type="PANTHER" id="PTHR34975:SF2">
    <property type="entry name" value="SPORE GERMINATION PROTEIN A2"/>
    <property type="match status" value="1"/>
</dbReference>
<feature type="transmembrane region" description="Helical" evidence="8">
    <location>
        <begin position="308"/>
        <end position="327"/>
    </location>
</feature>
<feature type="transmembrane region" description="Helical" evidence="8">
    <location>
        <begin position="189"/>
        <end position="209"/>
    </location>
</feature>
<reference evidence="9 10" key="1">
    <citation type="submission" date="2021-01" db="EMBL/GenBank/DDBJ databases">
        <title>Genome public.</title>
        <authorList>
            <person name="Liu C."/>
            <person name="Sun Q."/>
        </authorList>
    </citation>
    <scope>NUCLEOTIDE SEQUENCE [LARGE SCALE GENOMIC DNA]</scope>
    <source>
        <strain evidence="9 10">YIM B02515</strain>
    </source>
</reference>
<accession>A0ABS1T9L1</accession>
<comment type="similarity">
    <text evidence="2">Belongs to the amino acid-polyamine-organocation (APC) superfamily. Spore germination protein (SGP) (TC 2.A.3.9) family.</text>
</comment>
<gene>
    <name evidence="9" type="ORF">JK636_09575</name>
</gene>
<evidence type="ECO:0000256" key="7">
    <source>
        <dbReference type="ARBA" id="ARBA00023136"/>
    </source>
</evidence>
<keyword evidence="10" id="KW-1185">Reference proteome</keyword>
<evidence type="ECO:0000313" key="9">
    <source>
        <dbReference type="EMBL" id="MBL4936010.1"/>
    </source>
</evidence>
<feature type="transmembrane region" description="Helical" evidence="8">
    <location>
        <begin position="271"/>
        <end position="296"/>
    </location>
</feature>
<keyword evidence="4" id="KW-0309">Germination</keyword>
<feature type="transmembrane region" description="Helical" evidence="8">
    <location>
        <begin position="147"/>
        <end position="169"/>
    </location>
</feature>
<name>A0ABS1T9L1_9CLOT</name>
<evidence type="ECO:0000256" key="1">
    <source>
        <dbReference type="ARBA" id="ARBA00004141"/>
    </source>
</evidence>
<organism evidence="9 10">
    <name type="scientific">Clostridium rhizosphaerae</name>
    <dbReference type="NCBI Taxonomy" id="2803861"/>
    <lineage>
        <taxon>Bacteria</taxon>
        <taxon>Bacillati</taxon>
        <taxon>Bacillota</taxon>
        <taxon>Clostridia</taxon>
        <taxon>Eubacteriales</taxon>
        <taxon>Clostridiaceae</taxon>
        <taxon>Clostridium</taxon>
    </lineage>
</organism>
<feature type="transmembrane region" description="Helical" evidence="8">
    <location>
        <begin position="43"/>
        <end position="63"/>
    </location>
</feature>
<comment type="subcellular location">
    <subcellularLocation>
        <location evidence="1">Membrane</location>
        <topology evidence="1">Multi-pass membrane protein</topology>
    </subcellularLocation>
</comment>
<evidence type="ECO:0000256" key="5">
    <source>
        <dbReference type="ARBA" id="ARBA00022692"/>
    </source>
</evidence>
<dbReference type="PANTHER" id="PTHR34975">
    <property type="entry name" value="SPORE GERMINATION PROTEIN A2"/>
    <property type="match status" value="1"/>
</dbReference>
<protein>
    <submittedName>
        <fullName evidence="9">Endospore germination permease</fullName>
    </submittedName>
</protein>
<comment type="caution">
    <text evidence="9">The sequence shown here is derived from an EMBL/GenBank/DDBJ whole genome shotgun (WGS) entry which is preliminary data.</text>
</comment>
<sequence>MDIRDGDKLGIKEYTAVLIICIGIKATDSTPTLLYKQGDNAGWMIPIISSVIVFLSLSCLLAVLERYKNKNLIEIIYHLTGKYIGAVLGMLFFISVTLVSATNIRNYVDILSTIYFRRTPIFVLAATMTASCYIIARLGVRAIGRTAWMALPWIIVITIAFVILVYNLIKVDYIYPIGGAGVKQILKGGVLYSGIFSEVIVFSVIFPQVKNYKCFKNSSYIALLYAVISISLLSAIYIMVMDYPPVVINSTPFHTVARLIYGGRFVSNLEAFFLLFWIIASVIRFGMYLYTDAALISYTLKLSEKKQMISAVSAIILMLSMIPENYIENINIARKTIINLDWILFYIVPCALLFLSQRKGDYKL</sequence>
<keyword evidence="5 8" id="KW-0812">Transmembrane</keyword>
<evidence type="ECO:0000256" key="6">
    <source>
        <dbReference type="ARBA" id="ARBA00022989"/>
    </source>
</evidence>
<dbReference type="RefSeq" id="WP_202748590.1">
    <property type="nucleotide sequence ID" value="NZ_JAESWC010000002.1"/>
</dbReference>
<proteinExistence type="inferred from homology"/>
<evidence type="ECO:0000256" key="8">
    <source>
        <dbReference type="SAM" id="Phobius"/>
    </source>
</evidence>
<evidence type="ECO:0000313" key="10">
    <source>
        <dbReference type="Proteomes" id="UP000632377"/>
    </source>
</evidence>